<dbReference type="Proteomes" id="UP000247810">
    <property type="component" value="Unassembled WGS sequence"/>
</dbReference>
<dbReference type="STRING" id="1448320.A0A319D4K9"/>
<dbReference type="OrthoDB" id="3940621at2759"/>
<reference evidence="1 2" key="1">
    <citation type="submission" date="2018-02" db="EMBL/GenBank/DDBJ databases">
        <title>The genomes of Aspergillus section Nigri reveals drivers in fungal speciation.</title>
        <authorList>
            <consortium name="DOE Joint Genome Institute"/>
            <person name="Vesth T.C."/>
            <person name="Nybo J."/>
            <person name="Theobald S."/>
            <person name="Brandl J."/>
            <person name="Frisvad J.C."/>
            <person name="Nielsen K.F."/>
            <person name="Lyhne E.K."/>
            <person name="Kogle M.E."/>
            <person name="Kuo A."/>
            <person name="Riley R."/>
            <person name="Clum A."/>
            <person name="Nolan M."/>
            <person name="Lipzen A."/>
            <person name="Salamov A."/>
            <person name="Henrissat B."/>
            <person name="Wiebenga A."/>
            <person name="De vries R.P."/>
            <person name="Grigoriev I.V."/>
            <person name="Mortensen U.H."/>
            <person name="Andersen M.R."/>
            <person name="Baker S.E."/>
        </authorList>
    </citation>
    <scope>NUCLEOTIDE SEQUENCE [LARGE SCALE GENOMIC DNA]</scope>
    <source>
        <strain evidence="1 2">CBS 707.79</strain>
    </source>
</reference>
<organism evidence="1 2">
    <name type="scientific">Aspergillus ellipticus CBS 707.79</name>
    <dbReference type="NCBI Taxonomy" id="1448320"/>
    <lineage>
        <taxon>Eukaryota</taxon>
        <taxon>Fungi</taxon>
        <taxon>Dikarya</taxon>
        <taxon>Ascomycota</taxon>
        <taxon>Pezizomycotina</taxon>
        <taxon>Eurotiomycetes</taxon>
        <taxon>Eurotiomycetidae</taxon>
        <taxon>Eurotiales</taxon>
        <taxon>Aspergillaceae</taxon>
        <taxon>Aspergillus</taxon>
        <taxon>Aspergillus subgen. Circumdati</taxon>
    </lineage>
</organism>
<name>A0A319D4K9_9EURO</name>
<proteinExistence type="predicted"/>
<keyword evidence="2" id="KW-1185">Reference proteome</keyword>
<evidence type="ECO:0000313" key="2">
    <source>
        <dbReference type="Proteomes" id="UP000247810"/>
    </source>
</evidence>
<gene>
    <name evidence="1" type="ORF">BO71DRAFT_413338</name>
</gene>
<sequence length="145" mass="17110">MCRKNRCDCQSVCRIYDTWDIHITPFYSDPWISIDCRKLKLAWKIHNNSDSKARFSTIAYDRLELVVHIYAPDPDDRPDFETVFVPFLWLADVKELKLIPDSPKFDMVADWGLINYGCEFILNGGWIGYHDSPCSRDPQYRDLVR</sequence>
<dbReference type="AlphaFoldDB" id="A0A319D4K9"/>
<protein>
    <submittedName>
        <fullName evidence="1">Uncharacterized protein</fullName>
    </submittedName>
</protein>
<accession>A0A319D4K9</accession>
<dbReference type="VEuPathDB" id="FungiDB:BO71DRAFT_413338"/>
<evidence type="ECO:0000313" key="1">
    <source>
        <dbReference type="EMBL" id="PYH89447.1"/>
    </source>
</evidence>
<dbReference type="EMBL" id="KZ826029">
    <property type="protein sequence ID" value="PYH89447.1"/>
    <property type="molecule type" value="Genomic_DNA"/>
</dbReference>